<feature type="compositionally biased region" description="Polar residues" evidence="1">
    <location>
        <begin position="327"/>
        <end position="346"/>
    </location>
</feature>
<evidence type="ECO:0000313" key="3">
    <source>
        <dbReference type="EMBL" id="RJE23802.1"/>
    </source>
</evidence>
<keyword evidence="4" id="KW-1185">Reference proteome</keyword>
<keyword evidence="2" id="KW-0472">Membrane</keyword>
<feature type="compositionally biased region" description="Polar residues" evidence="1">
    <location>
        <begin position="519"/>
        <end position="529"/>
    </location>
</feature>
<evidence type="ECO:0000313" key="4">
    <source>
        <dbReference type="Proteomes" id="UP000266188"/>
    </source>
</evidence>
<gene>
    <name evidence="3" type="ORF">PHISCL_03887</name>
</gene>
<dbReference type="EMBL" id="MVGC01000105">
    <property type="protein sequence ID" value="RJE23802.1"/>
    <property type="molecule type" value="Genomic_DNA"/>
</dbReference>
<dbReference type="AlphaFoldDB" id="A0A3A2ZKX5"/>
<feature type="region of interest" description="Disordered" evidence="1">
    <location>
        <begin position="294"/>
        <end position="567"/>
    </location>
</feature>
<feature type="compositionally biased region" description="Polar residues" evidence="1">
    <location>
        <begin position="582"/>
        <end position="597"/>
    </location>
</feature>
<feature type="transmembrane region" description="Helical" evidence="2">
    <location>
        <begin position="6"/>
        <end position="30"/>
    </location>
</feature>
<feature type="compositionally biased region" description="Low complexity" evidence="1">
    <location>
        <begin position="354"/>
        <end position="367"/>
    </location>
</feature>
<comment type="caution">
    <text evidence="3">The sequence shown here is derived from an EMBL/GenBank/DDBJ whole genome shotgun (WGS) entry which is preliminary data.</text>
</comment>
<feature type="compositionally biased region" description="Basic and acidic residues" evidence="1">
    <location>
        <begin position="503"/>
        <end position="513"/>
    </location>
</feature>
<dbReference type="Proteomes" id="UP000266188">
    <property type="component" value="Unassembled WGS sequence"/>
</dbReference>
<feature type="region of interest" description="Disordered" evidence="1">
    <location>
        <begin position="177"/>
        <end position="196"/>
    </location>
</feature>
<keyword evidence="2" id="KW-1133">Transmembrane helix</keyword>
<proteinExistence type="predicted"/>
<organism evidence="3 4">
    <name type="scientific">Aspergillus sclerotialis</name>
    <dbReference type="NCBI Taxonomy" id="2070753"/>
    <lineage>
        <taxon>Eukaryota</taxon>
        <taxon>Fungi</taxon>
        <taxon>Dikarya</taxon>
        <taxon>Ascomycota</taxon>
        <taxon>Pezizomycotina</taxon>
        <taxon>Eurotiomycetes</taxon>
        <taxon>Eurotiomycetidae</taxon>
        <taxon>Eurotiales</taxon>
        <taxon>Aspergillaceae</taxon>
        <taxon>Aspergillus</taxon>
        <taxon>Aspergillus subgen. Polypaecilum</taxon>
    </lineage>
</organism>
<protein>
    <submittedName>
        <fullName evidence="3">Uncharacterized protein</fullName>
    </submittedName>
</protein>
<keyword evidence="2" id="KW-0812">Transmembrane</keyword>
<name>A0A3A2ZKX5_9EURO</name>
<feature type="compositionally biased region" description="Basic residues" evidence="1">
    <location>
        <begin position="752"/>
        <end position="761"/>
    </location>
</feature>
<feature type="region of interest" description="Disordered" evidence="1">
    <location>
        <begin position="90"/>
        <end position="111"/>
    </location>
</feature>
<feature type="region of interest" description="Disordered" evidence="1">
    <location>
        <begin position="142"/>
        <end position="161"/>
    </location>
</feature>
<accession>A0A3A2ZKX5</accession>
<feature type="compositionally biased region" description="Basic and acidic residues" evidence="1">
    <location>
        <begin position="685"/>
        <end position="701"/>
    </location>
</feature>
<feature type="compositionally biased region" description="Basic and acidic residues" evidence="1">
    <location>
        <begin position="663"/>
        <end position="675"/>
    </location>
</feature>
<dbReference type="OrthoDB" id="3546893at2759"/>
<feature type="compositionally biased region" description="Polar residues" evidence="1">
    <location>
        <begin position="429"/>
        <end position="451"/>
    </location>
</feature>
<reference evidence="4" key="1">
    <citation type="submission" date="2017-02" db="EMBL/GenBank/DDBJ databases">
        <authorList>
            <person name="Tafer H."/>
            <person name="Lopandic K."/>
        </authorList>
    </citation>
    <scope>NUCLEOTIDE SEQUENCE [LARGE SCALE GENOMIC DNA]</scope>
    <source>
        <strain evidence="4">CBS 366.77</strain>
    </source>
</reference>
<evidence type="ECO:0000256" key="2">
    <source>
        <dbReference type="SAM" id="Phobius"/>
    </source>
</evidence>
<sequence length="809" mass="88493">MVSLTVVIAVAVSCSVVLVVAAIIGIIVWLRIRRERLSLAIANLRQRRHARSLENFGADTVTELSHEEGTALRQYGQLPYGRPTEWGALASRDTIHPPSTPSEKKSPFTKSLSLRSTFTLPRSKSKSKPNVLRKRSLFGSVKGLSESPKKTVPPEVPGPKDDILISPIEGVLELPAVTTPRQTPEGEDEPKSDFNIKRISTPWPVLPQREPESLYPLFEDHGEYDQRAMRLRGGSITNQSPGAMPTRPAPPPPVAYPPNRFTLSRNDSDMRLSSMSLDTADSSILDDGMRVSALDGETSPALPPCPSFTPYSPNDVGKGYNRGSLPVSKSTLPTIPDYPSNSTLSEIHQPESGRASPRRSQTTRSPSYGMEQPSALPRRSETMSSNLYGRDSRPGSQLKWPKRDSALLPHFSQMQPLPPPAYFPPAHSRQGSLNSQEAPTRPSSLLMQSASPKEPEPARRATLHSATQGGNGSRKGHRRKNCMRISIHPPYAFESTQFPSRPGDPEPLDRSNEPEVMNLPTSIKASPTINIKPVSMGGSNLQRGTSVVDPHYSPITPTKKRKHSITDGDFFASETSKDLPRISTTVLPTDTNLSATPSPEKEPPLWPISSQSSPTARENPMGTPRRSPVKGPRDPPRKNNSAHKSPAPLVEQARSTPSISESRIPRTVDLRKSKDGAQQMNNSPGRDESVDNRKPQRKHESPGQSPGPKKDTSITIWEDITIDPTPTKKSIKFKGSKTPATRSPKGPGRNRSVSRSKRASPKPRIVARQSFATPTRSRIGLGIETTTPGSLYDRDGFLQEQRVTPGVSG</sequence>
<evidence type="ECO:0000256" key="1">
    <source>
        <dbReference type="SAM" id="MobiDB-lite"/>
    </source>
</evidence>
<feature type="region of interest" description="Disordered" evidence="1">
    <location>
        <begin position="581"/>
        <end position="809"/>
    </location>
</feature>